<organism evidence="3 4">
    <name type="scientific">Penicillium cosmopolitanum</name>
    <dbReference type="NCBI Taxonomy" id="1131564"/>
    <lineage>
        <taxon>Eukaryota</taxon>
        <taxon>Fungi</taxon>
        <taxon>Dikarya</taxon>
        <taxon>Ascomycota</taxon>
        <taxon>Pezizomycotina</taxon>
        <taxon>Eurotiomycetes</taxon>
        <taxon>Eurotiomycetidae</taxon>
        <taxon>Eurotiales</taxon>
        <taxon>Aspergillaceae</taxon>
        <taxon>Penicillium</taxon>
    </lineage>
</organism>
<dbReference type="OrthoDB" id="5352400at2759"/>
<reference evidence="3" key="1">
    <citation type="submission" date="2022-12" db="EMBL/GenBank/DDBJ databases">
        <authorList>
            <person name="Petersen C."/>
        </authorList>
    </citation>
    <scope>NUCLEOTIDE SEQUENCE</scope>
    <source>
        <strain evidence="3">IBT 29677</strain>
    </source>
</reference>
<evidence type="ECO:0000256" key="2">
    <source>
        <dbReference type="SAM" id="Phobius"/>
    </source>
</evidence>
<dbReference type="Proteomes" id="UP001147747">
    <property type="component" value="Unassembled WGS sequence"/>
</dbReference>
<feature type="region of interest" description="Disordered" evidence="1">
    <location>
        <begin position="285"/>
        <end position="338"/>
    </location>
</feature>
<feature type="compositionally biased region" description="Pro residues" evidence="1">
    <location>
        <begin position="327"/>
        <end position="338"/>
    </location>
</feature>
<feature type="compositionally biased region" description="Polar residues" evidence="1">
    <location>
        <begin position="314"/>
        <end position="325"/>
    </location>
</feature>
<evidence type="ECO:0000313" key="3">
    <source>
        <dbReference type="EMBL" id="KAJ5388385.1"/>
    </source>
</evidence>
<keyword evidence="4" id="KW-1185">Reference proteome</keyword>
<dbReference type="RefSeq" id="XP_056486183.1">
    <property type="nucleotide sequence ID" value="XM_056635563.1"/>
</dbReference>
<keyword evidence="2" id="KW-0472">Membrane</keyword>
<sequence length="338" mass="37372">MQFFFPRQHRHYKLAYWLMAVEFPFVVVVLTLTGIASHNTYRTLLWQDGADNGFNSAPDEALYAAANHRPYSPPMVWSSFITNFNLVIGVLSTFMLIVKLPLHALHLFFPPIAAATHGALLILYIVAARYQAGSDTSDPQHPQPGPPWYITKSCSVAAHKSNLGYCMQAKSLFAITVIVMYVNPVLAPDKKANISCSVLYAVDFGISVHSCFITKEEKEKVLELREEKRVEKEFEEEILKSPSMLPMSAPGMIPRTPGFPPIASSPVVRHGAPISPFTTRHLAFNRLGSGSTSSDLPLRDNGSMPSPQIPYQPPTTEAQGSSSQPMYFPPPPKKASKN</sequence>
<name>A0A9X0B523_9EURO</name>
<evidence type="ECO:0000256" key="1">
    <source>
        <dbReference type="SAM" id="MobiDB-lite"/>
    </source>
</evidence>
<keyword evidence="2" id="KW-0812">Transmembrane</keyword>
<proteinExistence type="predicted"/>
<accession>A0A9X0B523</accession>
<dbReference type="GeneID" id="81374543"/>
<gene>
    <name evidence="3" type="ORF">N7509_010926</name>
</gene>
<feature type="transmembrane region" description="Helical" evidence="2">
    <location>
        <begin position="14"/>
        <end position="36"/>
    </location>
</feature>
<reference evidence="3" key="2">
    <citation type="journal article" date="2023" name="IMA Fungus">
        <title>Comparative genomic study of the Penicillium genus elucidates a diverse pangenome and 15 lateral gene transfer events.</title>
        <authorList>
            <person name="Petersen C."/>
            <person name="Sorensen T."/>
            <person name="Nielsen M.R."/>
            <person name="Sondergaard T.E."/>
            <person name="Sorensen J.L."/>
            <person name="Fitzpatrick D.A."/>
            <person name="Frisvad J.C."/>
            <person name="Nielsen K.L."/>
        </authorList>
    </citation>
    <scope>NUCLEOTIDE SEQUENCE</scope>
    <source>
        <strain evidence="3">IBT 29677</strain>
    </source>
</reference>
<feature type="transmembrane region" description="Helical" evidence="2">
    <location>
        <begin position="105"/>
        <end position="127"/>
    </location>
</feature>
<comment type="caution">
    <text evidence="3">The sequence shown here is derived from an EMBL/GenBank/DDBJ whole genome shotgun (WGS) entry which is preliminary data.</text>
</comment>
<feature type="transmembrane region" description="Helical" evidence="2">
    <location>
        <begin position="76"/>
        <end position="98"/>
    </location>
</feature>
<evidence type="ECO:0000313" key="4">
    <source>
        <dbReference type="Proteomes" id="UP001147747"/>
    </source>
</evidence>
<keyword evidence="2" id="KW-1133">Transmembrane helix</keyword>
<dbReference type="EMBL" id="JAPZBU010000009">
    <property type="protein sequence ID" value="KAJ5388385.1"/>
    <property type="molecule type" value="Genomic_DNA"/>
</dbReference>
<protein>
    <submittedName>
        <fullName evidence="3">Uncharacterized protein</fullName>
    </submittedName>
</protein>
<dbReference type="AlphaFoldDB" id="A0A9X0B523"/>